<name>A0A0N7FV79_9ACTN</name>
<evidence type="ECO:0000313" key="1">
    <source>
        <dbReference type="EMBL" id="ALG86407.1"/>
    </source>
</evidence>
<evidence type="ECO:0000313" key="2">
    <source>
        <dbReference type="Proteomes" id="UP000063789"/>
    </source>
</evidence>
<dbReference type="EMBL" id="CP011853">
    <property type="protein sequence ID" value="ALG86407.1"/>
    <property type="molecule type" value="Genomic_DNA"/>
</dbReference>
<dbReference type="Gene3D" id="1.25.40.10">
    <property type="entry name" value="Tetratricopeptide repeat domain"/>
    <property type="match status" value="1"/>
</dbReference>
<dbReference type="PATRIC" id="fig|1136941.3.peg.4160"/>
<protein>
    <submittedName>
        <fullName evidence="1">Uncharacterized protein</fullName>
    </submittedName>
</protein>
<dbReference type="InterPro" id="IPR011990">
    <property type="entry name" value="TPR-like_helical_dom_sf"/>
</dbReference>
<dbReference type="OrthoDB" id="3182597at2"/>
<dbReference type="SUPFAM" id="SSF48452">
    <property type="entry name" value="TPR-like"/>
    <property type="match status" value="1"/>
</dbReference>
<sequence length="193" mass="21256">MAAIVHDTVCPGCGAPAELSANECEYCGRPVLITQFSSVRDWSGPDVSKYVKAYEGFLKEGMDPDVKLALAICLLKLGQHARALVQVSDAISYNVDNPEAYFYSAIARLGGKRPALGSMDVLRESLNDLESAKMLESRGAFYYLSGLIRADFFERKRIRQLPTSGEEFDVASSFGVSQEDIQFIHDLTKTPMT</sequence>
<accession>A0A0N7FV79</accession>
<dbReference type="Proteomes" id="UP000063789">
    <property type="component" value="Chromosome"/>
</dbReference>
<organism evidence="1 2">
    <name type="scientific">Gordonia phthalatica</name>
    <dbReference type="NCBI Taxonomy" id="1136941"/>
    <lineage>
        <taxon>Bacteria</taxon>
        <taxon>Bacillati</taxon>
        <taxon>Actinomycetota</taxon>
        <taxon>Actinomycetes</taxon>
        <taxon>Mycobacteriales</taxon>
        <taxon>Gordoniaceae</taxon>
        <taxon>Gordonia</taxon>
    </lineage>
</organism>
<dbReference type="AlphaFoldDB" id="A0A0N7FV79"/>
<proteinExistence type="predicted"/>
<reference evidence="2" key="1">
    <citation type="submission" date="2015-06" db="EMBL/GenBank/DDBJ databases">
        <title>Complete genome sequence and metabolic analysis of phthalate degradation pathway in Gordonia sp. QH-11.</title>
        <authorList>
            <person name="Jin D."/>
            <person name="Kong X."/>
            <person name="Bai Z."/>
        </authorList>
    </citation>
    <scope>NUCLEOTIDE SEQUENCE [LARGE SCALE GENOMIC DNA]</scope>
    <source>
        <strain evidence="2">QH-11</strain>
    </source>
</reference>
<dbReference type="KEGG" id="goq:ACH46_20305"/>
<gene>
    <name evidence="1" type="ORF">ACH46_20305</name>
</gene>
<keyword evidence="2" id="KW-1185">Reference proteome</keyword>
<dbReference type="RefSeq" id="WP_062394647.1">
    <property type="nucleotide sequence ID" value="NZ_CP011853.1"/>
</dbReference>
<reference evidence="1 2" key="2">
    <citation type="journal article" date="2017" name="Int. J. Syst. Evol. Microbiol.">
        <title>Gordonia phthalatica sp. nov., a di-n-butyl phthalate-degrading bacterium isolated from activated sludge.</title>
        <authorList>
            <person name="Jin D."/>
            <person name="Kong X."/>
            <person name="Jia M."/>
            <person name="Yu X."/>
            <person name="Wang X."/>
            <person name="Zhuang X."/>
            <person name="Deng Y."/>
            <person name="Bai Z."/>
        </authorList>
    </citation>
    <scope>NUCLEOTIDE SEQUENCE [LARGE SCALE GENOMIC DNA]</scope>
    <source>
        <strain evidence="1 2">QH-11</strain>
    </source>
</reference>